<protein>
    <recommendedName>
        <fullName evidence="3">Tetratricopeptide repeat protein</fullName>
    </recommendedName>
</protein>
<evidence type="ECO:0000313" key="2">
    <source>
        <dbReference type="Proteomes" id="UP001354989"/>
    </source>
</evidence>
<organism evidence="1 2">
    <name type="scientific">Persicobacter psychrovividus</name>
    <dbReference type="NCBI Taxonomy" id="387638"/>
    <lineage>
        <taxon>Bacteria</taxon>
        <taxon>Pseudomonadati</taxon>
        <taxon>Bacteroidota</taxon>
        <taxon>Cytophagia</taxon>
        <taxon>Cytophagales</taxon>
        <taxon>Persicobacteraceae</taxon>
        <taxon>Persicobacter</taxon>
    </lineage>
</organism>
<gene>
    <name evidence="1" type="ORF">PEPS_17800</name>
</gene>
<keyword evidence="2" id="KW-1185">Reference proteome</keyword>
<sequence length="296" mass="34614">MKLSTFHHLLYHLDTATLSEITDLQDLSEQYPYCSLYKILMAKVAKENDGLDYREMLQSAALRSPDRKHLKKVLDEKNITAFYNNNTITDNNNNIEWAAEDKIADQRNIVHQECRKNSNNPLNLLTTQQRKDPEEQFEDLNTDDAEGIAEQIHGYLEEYLRVKAQYDETQQMPEVKPAEEKSSITESEEKLVEQKIMTDRDHLLREQEDLIDRFIANGPSVRRPVSPTQESPKAVDLAEYSTRMSTELYTENLARIMERQGNLSEAKKIYKALIWKFPDKKAYFVNCIEKLHNLRK</sequence>
<reference evidence="1 2" key="1">
    <citation type="submission" date="2021-12" db="EMBL/GenBank/DDBJ databases">
        <title>Genome sequencing of bacteria with rrn-lacking chromosome and rrn-plasmid.</title>
        <authorList>
            <person name="Anda M."/>
            <person name="Iwasaki W."/>
        </authorList>
    </citation>
    <scope>NUCLEOTIDE SEQUENCE [LARGE SCALE GENOMIC DNA]</scope>
    <source>
        <strain evidence="1 2">NBRC 101262</strain>
    </source>
</reference>
<name>A0ABM7VF14_9BACT</name>
<dbReference type="EMBL" id="AP025292">
    <property type="protein sequence ID" value="BDC99499.1"/>
    <property type="molecule type" value="Genomic_DNA"/>
</dbReference>
<dbReference type="RefSeq" id="WP_338396836.1">
    <property type="nucleotide sequence ID" value="NZ_AP025292.1"/>
</dbReference>
<evidence type="ECO:0008006" key="3">
    <source>
        <dbReference type="Google" id="ProtNLM"/>
    </source>
</evidence>
<proteinExistence type="predicted"/>
<accession>A0ABM7VF14</accession>
<dbReference type="Proteomes" id="UP001354989">
    <property type="component" value="Chromosome"/>
</dbReference>
<evidence type="ECO:0000313" key="1">
    <source>
        <dbReference type="EMBL" id="BDC99499.1"/>
    </source>
</evidence>